<name>A0A952FVA6_9PROT</name>
<evidence type="ECO:0000313" key="2">
    <source>
        <dbReference type="Proteomes" id="UP000700706"/>
    </source>
</evidence>
<gene>
    <name evidence="1" type="ORF">JF625_27505</name>
</gene>
<protein>
    <submittedName>
        <fullName evidence="1">Phosphoribosylglycinamide formyltransferase</fullName>
    </submittedName>
</protein>
<dbReference type="PROSITE" id="PS51257">
    <property type="entry name" value="PROKAR_LIPOPROTEIN"/>
    <property type="match status" value="1"/>
</dbReference>
<comment type="caution">
    <text evidence="1">The sequence shown here is derived from an EMBL/GenBank/DDBJ whole genome shotgun (WGS) entry which is preliminary data.</text>
</comment>
<organism evidence="1 2">
    <name type="scientific">Inquilinus limosus</name>
    <dbReference type="NCBI Taxonomy" id="171674"/>
    <lineage>
        <taxon>Bacteria</taxon>
        <taxon>Pseudomonadati</taxon>
        <taxon>Pseudomonadota</taxon>
        <taxon>Alphaproteobacteria</taxon>
        <taxon>Rhodospirillales</taxon>
        <taxon>Rhodospirillaceae</taxon>
        <taxon>Inquilinus</taxon>
    </lineage>
</organism>
<evidence type="ECO:0000313" key="1">
    <source>
        <dbReference type="EMBL" id="MBW8728881.1"/>
    </source>
</evidence>
<reference evidence="1" key="1">
    <citation type="submission" date="2020-06" db="EMBL/GenBank/DDBJ databases">
        <title>Stable isotope informed genome-resolved metagenomics uncovers potential trophic interactions in rhizosphere soil.</title>
        <authorList>
            <person name="Starr E.P."/>
            <person name="Shi S."/>
            <person name="Blazewicz S.J."/>
            <person name="Koch B.J."/>
            <person name="Probst A.J."/>
            <person name="Hungate B.A."/>
            <person name="Pett-Ridge J."/>
            <person name="Firestone M.K."/>
            <person name="Banfield J.F."/>
        </authorList>
    </citation>
    <scope>NUCLEOTIDE SEQUENCE</scope>
    <source>
        <strain evidence="1">YM_69_17</strain>
    </source>
</reference>
<dbReference type="EMBL" id="JAEKLZ010000463">
    <property type="protein sequence ID" value="MBW8728881.1"/>
    <property type="molecule type" value="Genomic_DNA"/>
</dbReference>
<proteinExistence type="predicted"/>
<dbReference type="Pfam" id="PF20487">
    <property type="entry name" value="DUF6726"/>
    <property type="match status" value="1"/>
</dbReference>
<accession>A0A952FVA6</accession>
<sequence>MSGGCRGSAALLLVLATAIGLAGCGLVALPVRATSAVVKVVPVAGHVAAAPLDATADVID</sequence>
<dbReference type="InterPro" id="IPR046613">
    <property type="entry name" value="DUF6726"/>
</dbReference>
<dbReference type="AlphaFoldDB" id="A0A952FVA6"/>
<dbReference type="Proteomes" id="UP000700706">
    <property type="component" value="Unassembled WGS sequence"/>
</dbReference>